<dbReference type="GO" id="GO:0008360">
    <property type="term" value="P:regulation of cell shape"/>
    <property type="evidence" value="ECO:0007669"/>
    <property type="project" value="UniProtKB-KW"/>
</dbReference>
<evidence type="ECO:0000256" key="4">
    <source>
        <dbReference type="ARBA" id="ARBA00022984"/>
    </source>
</evidence>
<dbReference type="InterPro" id="IPR015942">
    <property type="entry name" value="Asp/Glu/hydantoin_racemase"/>
</dbReference>
<feature type="binding site" evidence="8">
    <location>
        <begin position="185"/>
        <end position="186"/>
    </location>
    <ligand>
        <name>substrate</name>
    </ligand>
</feature>
<proteinExistence type="inferred from homology"/>
<dbReference type="Gene3D" id="3.40.50.1860">
    <property type="match status" value="2"/>
</dbReference>
<evidence type="ECO:0000256" key="1">
    <source>
        <dbReference type="ARBA" id="ARBA00001602"/>
    </source>
</evidence>
<feature type="active site" description="Proton donor/acceptor" evidence="8">
    <location>
        <position position="73"/>
    </location>
</feature>
<evidence type="ECO:0000313" key="9">
    <source>
        <dbReference type="EMBL" id="KKU17538.1"/>
    </source>
</evidence>
<sequence>MDKRAIGVFDSGLGGLTVVKEIRKILPHENIIYLGDTARIPYGTRSKETVTRFSFEDAAFLLKENIKCLVVACNTASALAGDSLKKKIKIPIFDVVAPAAKGAAGISRNKRIGVIGIKGTIFSQAYLKQILKSLPTAKVFQKACPLFVPLIEEGEIHGPIIAGALRKYLAYFRDKKIDTLILGCTHYPIIKGLIKRRLGQKVKLLNPGESVAQEVKGYLTKKNILNPEKGKGGVEYYVTDLTESFTNVAEMFLGEKMEGKIKKVSL</sequence>
<dbReference type="Proteomes" id="UP000034922">
    <property type="component" value="Unassembled WGS sequence"/>
</dbReference>
<feature type="active site" description="Proton donor/acceptor" evidence="8">
    <location>
        <position position="184"/>
    </location>
</feature>
<dbReference type="PANTHER" id="PTHR21198">
    <property type="entry name" value="GLUTAMATE RACEMASE"/>
    <property type="match status" value="1"/>
</dbReference>
<reference evidence="9 10" key="1">
    <citation type="journal article" date="2015" name="Nature">
        <title>rRNA introns, odd ribosomes, and small enigmatic genomes across a large radiation of phyla.</title>
        <authorList>
            <person name="Brown C.T."/>
            <person name="Hug L.A."/>
            <person name="Thomas B.C."/>
            <person name="Sharon I."/>
            <person name="Castelle C.J."/>
            <person name="Singh A."/>
            <person name="Wilkins M.J."/>
            <person name="Williams K.H."/>
            <person name="Banfield J.F."/>
        </authorList>
    </citation>
    <scope>NUCLEOTIDE SEQUENCE [LARGE SCALE GENOMIC DNA]</scope>
</reference>
<comment type="pathway">
    <text evidence="8">Cell wall biogenesis; peptidoglycan biosynthesis.</text>
</comment>
<comment type="caution">
    <text evidence="9">The sequence shown here is derived from an EMBL/GenBank/DDBJ whole genome shotgun (WGS) entry which is preliminary data.</text>
</comment>
<feature type="binding site" evidence="8">
    <location>
        <begin position="10"/>
        <end position="11"/>
    </location>
    <ligand>
        <name>substrate</name>
    </ligand>
</feature>
<dbReference type="NCBIfam" id="TIGR00067">
    <property type="entry name" value="glut_race"/>
    <property type="match status" value="1"/>
</dbReference>
<dbReference type="PATRIC" id="fig|1618589.3.peg.155"/>
<evidence type="ECO:0000256" key="5">
    <source>
        <dbReference type="ARBA" id="ARBA00023235"/>
    </source>
</evidence>
<dbReference type="Pfam" id="PF01177">
    <property type="entry name" value="Asp_Glu_race"/>
    <property type="match status" value="1"/>
</dbReference>
<dbReference type="PROSITE" id="PS00924">
    <property type="entry name" value="ASP_GLU_RACEMASE_2"/>
    <property type="match status" value="1"/>
</dbReference>
<dbReference type="SUPFAM" id="SSF53681">
    <property type="entry name" value="Aspartate/glutamate racemase"/>
    <property type="match status" value="2"/>
</dbReference>
<evidence type="ECO:0000256" key="8">
    <source>
        <dbReference type="HAMAP-Rule" id="MF_00258"/>
    </source>
</evidence>
<dbReference type="PANTHER" id="PTHR21198:SF2">
    <property type="entry name" value="GLUTAMATE RACEMASE"/>
    <property type="match status" value="1"/>
</dbReference>
<gene>
    <name evidence="8" type="primary">murI</name>
    <name evidence="9" type="ORF">UX25_C0007G0007</name>
</gene>
<dbReference type="GO" id="GO:0008881">
    <property type="term" value="F:glutamate racemase activity"/>
    <property type="evidence" value="ECO:0007669"/>
    <property type="project" value="UniProtKB-UniRule"/>
</dbReference>
<comment type="catalytic activity">
    <reaction evidence="1 8">
        <text>L-glutamate = D-glutamate</text>
        <dbReference type="Rhea" id="RHEA:12813"/>
        <dbReference type="ChEBI" id="CHEBI:29985"/>
        <dbReference type="ChEBI" id="CHEBI:29986"/>
        <dbReference type="EC" id="5.1.1.3"/>
    </reaction>
</comment>
<dbReference type="STRING" id="1618589.UX25_C0007G0007"/>
<dbReference type="FunFam" id="3.40.50.1860:FF:000002">
    <property type="entry name" value="Glutamate racemase"/>
    <property type="match status" value="1"/>
</dbReference>
<keyword evidence="5 8" id="KW-0413">Isomerase</keyword>
<dbReference type="InterPro" id="IPR018187">
    <property type="entry name" value="Asp/Glu_racemase_AS_1"/>
</dbReference>
<accession>A0A0G1QID6</accession>
<keyword evidence="3 8" id="KW-0133">Cell shape</keyword>
<evidence type="ECO:0000256" key="7">
    <source>
        <dbReference type="ARBA" id="ARBA00070053"/>
    </source>
</evidence>
<dbReference type="UniPathway" id="UPA00219"/>
<evidence type="ECO:0000313" key="10">
    <source>
        <dbReference type="Proteomes" id="UP000034922"/>
    </source>
</evidence>
<dbReference type="EMBL" id="LCLM01000007">
    <property type="protein sequence ID" value="KKU17538.1"/>
    <property type="molecule type" value="Genomic_DNA"/>
</dbReference>
<feature type="binding site" evidence="8">
    <location>
        <begin position="74"/>
        <end position="75"/>
    </location>
    <ligand>
        <name>substrate</name>
    </ligand>
</feature>
<dbReference type="EC" id="5.1.1.3" evidence="2 8"/>
<keyword evidence="6 8" id="KW-0961">Cell wall biogenesis/degradation</keyword>
<evidence type="ECO:0000256" key="2">
    <source>
        <dbReference type="ARBA" id="ARBA00013090"/>
    </source>
</evidence>
<keyword evidence="4 8" id="KW-0573">Peptidoglycan synthesis</keyword>
<name>A0A0G1QID6_9BACT</name>
<feature type="binding site" evidence="8">
    <location>
        <begin position="42"/>
        <end position="43"/>
    </location>
    <ligand>
        <name>substrate</name>
    </ligand>
</feature>
<protein>
    <recommendedName>
        <fullName evidence="7 8">Glutamate racemase</fullName>
        <ecNumber evidence="2 8">5.1.1.3</ecNumber>
    </recommendedName>
</protein>
<dbReference type="InterPro" id="IPR001920">
    <property type="entry name" value="Asp/Glu_race"/>
</dbReference>
<organism evidence="9 10">
    <name type="scientific">Candidatus Woesebacteria bacterium GW2011_GWC2_45_9</name>
    <dbReference type="NCBI Taxonomy" id="1618589"/>
    <lineage>
        <taxon>Bacteria</taxon>
        <taxon>Candidatus Woeseibacteriota</taxon>
    </lineage>
</organism>
<dbReference type="GO" id="GO:0009252">
    <property type="term" value="P:peptidoglycan biosynthetic process"/>
    <property type="evidence" value="ECO:0007669"/>
    <property type="project" value="UniProtKB-UniRule"/>
</dbReference>
<dbReference type="InterPro" id="IPR033134">
    <property type="entry name" value="Asp/Glu_racemase_AS_2"/>
</dbReference>
<evidence type="ECO:0000256" key="3">
    <source>
        <dbReference type="ARBA" id="ARBA00022960"/>
    </source>
</evidence>
<dbReference type="InterPro" id="IPR004391">
    <property type="entry name" value="Glu_race"/>
</dbReference>
<dbReference type="AlphaFoldDB" id="A0A0G1QID6"/>
<evidence type="ECO:0000256" key="6">
    <source>
        <dbReference type="ARBA" id="ARBA00023316"/>
    </source>
</evidence>
<dbReference type="HAMAP" id="MF_00258">
    <property type="entry name" value="Glu_racemase"/>
    <property type="match status" value="1"/>
</dbReference>
<comment type="function">
    <text evidence="8">Provides the (R)-glutamate required for cell wall biosynthesis.</text>
</comment>
<dbReference type="PROSITE" id="PS00923">
    <property type="entry name" value="ASP_GLU_RACEMASE_1"/>
    <property type="match status" value="1"/>
</dbReference>
<dbReference type="GO" id="GO:0071555">
    <property type="term" value="P:cell wall organization"/>
    <property type="evidence" value="ECO:0007669"/>
    <property type="project" value="UniProtKB-KW"/>
</dbReference>
<comment type="similarity">
    <text evidence="8">Belongs to the aspartate/glutamate racemases family.</text>
</comment>